<gene>
    <name evidence="6" type="ORF">PMA3_10550</name>
</gene>
<feature type="transmembrane region" description="Helical" evidence="4">
    <location>
        <begin position="12"/>
        <end position="29"/>
    </location>
</feature>
<feature type="domain" description="OmpA-like" evidence="5">
    <location>
        <begin position="441"/>
        <end position="559"/>
    </location>
</feature>
<evidence type="ECO:0000256" key="2">
    <source>
        <dbReference type="ARBA" id="ARBA00023136"/>
    </source>
</evidence>
<proteinExistence type="predicted"/>
<organism evidence="6 7">
    <name type="scientific">Pseudomonas silesiensis</name>
    <dbReference type="NCBI Taxonomy" id="1853130"/>
    <lineage>
        <taxon>Bacteria</taxon>
        <taxon>Pseudomonadati</taxon>
        <taxon>Pseudomonadota</taxon>
        <taxon>Gammaproteobacteria</taxon>
        <taxon>Pseudomonadales</taxon>
        <taxon>Pseudomonadaceae</taxon>
        <taxon>Pseudomonas</taxon>
    </lineage>
</organism>
<evidence type="ECO:0000256" key="3">
    <source>
        <dbReference type="PROSITE-ProRule" id="PRU00473"/>
    </source>
</evidence>
<evidence type="ECO:0000313" key="7">
    <source>
        <dbReference type="Proteomes" id="UP000078354"/>
    </source>
</evidence>
<dbReference type="Proteomes" id="UP000078354">
    <property type="component" value="Chromosome"/>
</dbReference>
<keyword evidence="4" id="KW-0812">Transmembrane</keyword>
<evidence type="ECO:0000256" key="4">
    <source>
        <dbReference type="SAM" id="Phobius"/>
    </source>
</evidence>
<dbReference type="Gene3D" id="3.30.1330.60">
    <property type="entry name" value="OmpA-like domain"/>
    <property type="match status" value="1"/>
</dbReference>
<dbReference type="PANTHER" id="PTHR30329:SF20">
    <property type="entry name" value="EXPORTED PROTEIN"/>
    <property type="match status" value="1"/>
</dbReference>
<evidence type="ECO:0000259" key="5">
    <source>
        <dbReference type="PROSITE" id="PS51123"/>
    </source>
</evidence>
<dbReference type="STRING" id="1853130.PMA3_10550"/>
<comment type="subcellular location">
    <subcellularLocation>
        <location evidence="1">Cell outer membrane</location>
    </subcellularLocation>
</comment>
<keyword evidence="2 3" id="KW-0472">Membrane</keyword>
<keyword evidence="6" id="KW-0969">Cilium</keyword>
<dbReference type="InterPro" id="IPR006665">
    <property type="entry name" value="OmpA-like"/>
</dbReference>
<dbReference type="InterPro" id="IPR036737">
    <property type="entry name" value="OmpA-like_sf"/>
</dbReference>
<dbReference type="PANTHER" id="PTHR30329">
    <property type="entry name" value="STATOR ELEMENT OF FLAGELLAR MOTOR COMPLEX"/>
    <property type="match status" value="1"/>
</dbReference>
<dbReference type="AlphaFoldDB" id="A0A191YS44"/>
<evidence type="ECO:0000313" key="6">
    <source>
        <dbReference type="EMBL" id="ANJ55556.1"/>
    </source>
</evidence>
<dbReference type="CDD" id="cd07185">
    <property type="entry name" value="OmpA_C-like"/>
    <property type="match status" value="1"/>
</dbReference>
<name>A0A191YS44_9PSED</name>
<evidence type="ECO:0000256" key="1">
    <source>
        <dbReference type="ARBA" id="ARBA00004442"/>
    </source>
</evidence>
<dbReference type="InterPro" id="IPR050330">
    <property type="entry name" value="Bact_OuterMem_StrucFunc"/>
</dbReference>
<dbReference type="GO" id="GO:0009279">
    <property type="term" value="C:cell outer membrane"/>
    <property type="evidence" value="ECO:0007669"/>
    <property type="project" value="UniProtKB-SubCell"/>
</dbReference>
<keyword evidence="4" id="KW-1133">Transmembrane helix</keyword>
<protein>
    <submittedName>
        <fullName evidence="6">Flagellar motor protein MotB</fullName>
    </submittedName>
</protein>
<dbReference type="Pfam" id="PF00691">
    <property type="entry name" value="OmpA"/>
    <property type="match status" value="1"/>
</dbReference>
<keyword evidence="6" id="KW-0966">Cell projection</keyword>
<dbReference type="KEGG" id="psil:PMA3_10550"/>
<dbReference type="SUPFAM" id="SSF103088">
    <property type="entry name" value="OmpA-like"/>
    <property type="match status" value="1"/>
</dbReference>
<accession>A0A191YS44</accession>
<reference evidence="6 7" key="1">
    <citation type="journal article" date="2018" name="Syst. Appl. Microbiol.">
        <title>Pseudomonas silesiensis sp. nov. strain A3T isolated from a biological pesticide sewage treatment plant and analysis of the complete genome sequence.</title>
        <authorList>
            <person name="Kaminski M.A."/>
            <person name="Furmanczyk E.M."/>
            <person name="Sobczak A."/>
            <person name="Dziembowski A."/>
            <person name="Lipinski L."/>
        </authorList>
    </citation>
    <scope>NUCLEOTIDE SEQUENCE [LARGE SCALE GENOMIC DNA]</scope>
    <source>
        <strain evidence="6 7">A3</strain>
    </source>
</reference>
<keyword evidence="7" id="KW-1185">Reference proteome</keyword>
<dbReference type="PRINTS" id="PR01021">
    <property type="entry name" value="OMPADOMAIN"/>
</dbReference>
<keyword evidence="6" id="KW-0282">Flagellum</keyword>
<sequence length="599" mass="64087">MRPMALKLTRGLWLWAGSLALALLAVFPLTAATRAIAVLTLLGLVALAWRRAGRRAAALGESLTLAGHTSLPPAAYPKPVVLVCGDGLASLFGVTAVEQLTLHLTKDGCYVRVPELEQLPSVTAGLMALRPEWGAQLSVMFVVNPAEHTDTAVLAGQIRAFSYQVGLVRKRGVVLPLLLASYLQASRGEGPWFSWQAGEGSPSVRAAGACVSLADWQRQSADSATRAGRLHTSVQLNSVAAWLNEAVLPHFARGETRHCGSLPWVCAMTLVPVLPQAVAGNLWQQWLRNKLALVDARQAEPGEGARLPFPDPLLHLLPVQGRLSPLRRASVIASWLFALAGVVALSSSAWQNTLLVRQITDDLRRYTSIPPTGQRDRPEFALREEAFAQLRQDALRLDHYYRQGAPLALGLGLYRGEPLRTQVLATIAGHRHPATAPIPAGSPRPVRLDSLSLFGTGSARLKPGSTKVLVNALVGIKAQPGWLIVIAGHTDATGNAGHNLQLSRARAAAVHDWMKHMGDIPDSCFAVQGFGASQPIASNDTEAGRAANRRVDIRLVPEVGACVLPMPGPDVQPPVAFRDIHVLREGALHGNSDLSVAAR</sequence>
<dbReference type="EMBL" id="CP014870">
    <property type="protein sequence ID" value="ANJ55556.1"/>
    <property type="molecule type" value="Genomic_DNA"/>
</dbReference>
<dbReference type="InterPro" id="IPR006664">
    <property type="entry name" value="OMP_bac"/>
</dbReference>
<dbReference type="PROSITE" id="PS51123">
    <property type="entry name" value="OMPA_2"/>
    <property type="match status" value="1"/>
</dbReference>